<dbReference type="SMART" id="SM00382">
    <property type="entry name" value="AAA"/>
    <property type="match status" value="1"/>
</dbReference>
<name>A0A7S7NQX7_PALFE</name>
<evidence type="ECO:0000256" key="2">
    <source>
        <dbReference type="ARBA" id="ARBA00022475"/>
    </source>
</evidence>
<reference evidence="8 9" key="1">
    <citation type="submission" date="2020-10" db="EMBL/GenBank/DDBJ databases">
        <title>Complete genome sequence of Paludibaculum fermentans P105T, a facultatively anaerobic acidobacterium capable of dissimilatory Fe(III) reduction.</title>
        <authorList>
            <person name="Dedysh S.N."/>
            <person name="Beletsky A.V."/>
            <person name="Kulichevskaya I.S."/>
            <person name="Mardanov A.V."/>
            <person name="Ravin N.V."/>
        </authorList>
    </citation>
    <scope>NUCLEOTIDE SEQUENCE [LARGE SCALE GENOMIC DNA]</scope>
    <source>
        <strain evidence="8 9">P105</strain>
    </source>
</reference>
<dbReference type="AlphaFoldDB" id="A0A7S7NQX7"/>
<keyword evidence="1" id="KW-0813">Transport</keyword>
<proteinExistence type="predicted"/>
<dbReference type="EMBL" id="CP063849">
    <property type="protein sequence ID" value="QOY88171.1"/>
    <property type="molecule type" value="Genomic_DNA"/>
</dbReference>
<dbReference type="InterPro" id="IPR050166">
    <property type="entry name" value="ABC_transporter_ATP-bind"/>
</dbReference>
<dbReference type="InterPro" id="IPR003593">
    <property type="entry name" value="AAA+_ATPase"/>
</dbReference>
<organism evidence="8 9">
    <name type="scientific">Paludibaculum fermentans</name>
    <dbReference type="NCBI Taxonomy" id="1473598"/>
    <lineage>
        <taxon>Bacteria</taxon>
        <taxon>Pseudomonadati</taxon>
        <taxon>Acidobacteriota</taxon>
        <taxon>Terriglobia</taxon>
        <taxon>Bryobacterales</taxon>
        <taxon>Bryobacteraceae</taxon>
        <taxon>Paludibaculum</taxon>
    </lineage>
</organism>
<dbReference type="PANTHER" id="PTHR42788">
    <property type="entry name" value="TAURINE IMPORT ATP-BINDING PROTEIN-RELATED"/>
    <property type="match status" value="1"/>
</dbReference>
<evidence type="ECO:0000256" key="3">
    <source>
        <dbReference type="ARBA" id="ARBA00022741"/>
    </source>
</evidence>
<evidence type="ECO:0000256" key="5">
    <source>
        <dbReference type="ARBA" id="ARBA00022967"/>
    </source>
</evidence>
<dbReference type="InterPro" id="IPR017871">
    <property type="entry name" value="ABC_transporter-like_CS"/>
</dbReference>
<evidence type="ECO:0000313" key="9">
    <source>
        <dbReference type="Proteomes" id="UP000593892"/>
    </source>
</evidence>
<evidence type="ECO:0000259" key="7">
    <source>
        <dbReference type="PROSITE" id="PS50893"/>
    </source>
</evidence>
<gene>
    <name evidence="8" type="ORF">IRI77_36455</name>
</gene>
<dbReference type="Gene3D" id="3.40.50.300">
    <property type="entry name" value="P-loop containing nucleotide triphosphate hydrolases"/>
    <property type="match status" value="1"/>
</dbReference>
<dbReference type="InterPro" id="IPR027417">
    <property type="entry name" value="P-loop_NTPase"/>
</dbReference>
<dbReference type="Pfam" id="PF00005">
    <property type="entry name" value="ABC_tran"/>
    <property type="match status" value="1"/>
</dbReference>
<sequence>MSSHWLAGGSPSRRKGTAISLSGVSKQYPLPGGGNLVVFSKLDLRIDAGSFTAFLGPSGCGKSTLLRLISGLELPDSGTISVETASDGVGRRAGLMHQRFPTLPWLTVAENVGLGMNPENNNIAQGIRTAAPIAQERANYYLGRVGLFGWQDARPPELDLSGGMLQRLALASTLAMDPDPVLLDEPLGALDALTRRELQSLIRELHETEGGTYLIVTHDVDEALAVADRVVVLGPAGIGVLYDSQTASRPLDRESLVRLLRSTHLTFAAGTWSGYVPVQKTSMRQGTKAYEFWPGLSDEDRLTALRSGRAHGAFLTIQALATLEHRLQDLDLKVVHAFSRPTTSAICEHVLLHPRARSRSSLQWLLPGDGLEAAIVRRLDPTAFPSRVAMKDSRSACIAAVADGEADACIADLGFARRLLSMWQWFRLERRPLPATIWQDLWTLLVIPQAQIEILGDAVGRTVRRLARDAAAVPAVAAAKVHYPSFEESQRLLRDGVLHEAFRNWNGRCFPAVQDGDSLGEIRAK</sequence>
<keyword evidence="9" id="KW-1185">Reference proteome</keyword>
<dbReference type="GO" id="GO:0005524">
    <property type="term" value="F:ATP binding"/>
    <property type="evidence" value="ECO:0007669"/>
    <property type="project" value="UniProtKB-KW"/>
</dbReference>
<keyword evidence="5" id="KW-1278">Translocase</keyword>
<dbReference type="PROSITE" id="PS00211">
    <property type="entry name" value="ABC_TRANSPORTER_1"/>
    <property type="match status" value="1"/>
</dbReference>
<evidence type="ECO:0000256" key="4">
    <source>
        <dbReference type="ARBA" id="ARBA00022840"/>
    </source>
</evidence>
<accession>A0A7S7NQX7</accession>
<feature type="domain" description="ABC transporter" evidence="7">
    <location>
        <begin position="19"/>
        <end position="260"/>
    </location>
</feature>
<dbReference type="GO" id="GO:0016887">
    <property type="term" value="F:ATP hydrolysis activity"/>
    <property type="evidence" value="ECO:0007669"/>
    <property type="project" value="InterPro"/>
</dbReference>
<keyword evidence="2" id="KW-1003">Cell membrane</keyword>
<keyword evidence="6" id="KW-0472">Membrane</keyword>
<evidence type="ECO:0000256" key="6">
    <source>
        <dbReference type="ARBA" id="ARBA00023136"/>
    </source>
</evidence>
<dbReference type="KEGG" id="pfer:IRI77_36455"/>
<dbReference type="PROSITE" id="PS50893">
    <property type="entry name" value="ABC_TRANSPORTER_2"/>
    <property type="match status" value="1"/>
</dbReference>
<protein>
    <submittedName>
        <fullName evidence="8">ATP-binding cassette domain-containing protein</fullName>
    </submittedName>
</protein>
<evidence type="ECO:0000256" key="1">
    <source>
        <dbReference type="ARBA" id="ARBA00022448"/>
    </source>
</evidence>
<dbReference type="Proteomes" id="UP000593892">
    <property type="component" value="Chromosome"/>
</dbReference>
<dbReference type="InterPro" id="IPR003439">
    <property type="entry name" value="ABC_transporter-like_ATP-bd"/>
</dbReference>
<dbReference type="PANTHER" id="PTHR42788:SF17">
    <property type="entry name" value="ALIPHATIC SULFONATES IMPORT ATP-BINDING PROTEIN SSUB"/>
    <property type="match status" value="1"/>
</dbReference>
<keyword evidence="3" id="KW-0547">Nucleotide-binding</keyword>
<dbReference type="SUPFAM" id="SSF52540">
    <property type="entry name" value="P-loop containing nucleoside triphosphate hydrolases"/>
    <property type="match status" value="1"/>
</dbReference>
<evidence type="ECO:0000313" key="8">
    <source>
        <dbReference type="EMBL" id="QOY88171.1"/>
    </source>
</evidence>
<keyword evidence="4 8" id="KW-0067">ATP-binding</keyword>